<evidence type="ECO:0000313" key="1">
    <source>
        <dbReference type="EMBL" id="MBW98942.1"/>
    </source>
</evidence>
<proteinExistence type="predicted"/>
<dbReference type="EMBL" id="GGEC01018459">
    <property type="protein sequence ID" value="MBW98942.1"/>
    <property type="molecule type" value="Transcribed_RNA"/>
</dbReference>
<sequence>MSRDQCIKALAERARILPLVTLTGLSLSLSLCMNYEKGQFPFLYLLVIALQCGENYKMRTRTFFKLTCILHL</sequence>
<dbReference type="AlphaFoldDB" id="A0A2P2JZN2"/>
<dbReference type="EMBL" id="GGEC01018463">
    <property type="protein sequence ID" value="MBW98946.1"/>
    <property type="molecule type" value="Transcribed_RNA"/>
</dbReference>
<protein>
    <submittedName>
        <fullName evidence="1">Uncharacterized protein MANES_12G026600</fullName>
    </submittedName>
</protein>
<accession>A0A2P2JZN2</accession>
<name>A0A2P2JZN2_RHIMU</name>
<reference evidence="1" key="1">
    <citation type="submission" date="2018-02" db="EMBL/GenBank/DDBJ databases">
        <title>Rhizophora mucronata_Transcriptome.</title>
        <authorList>
            <person name="Meera S.P."/>
            <person name="Sreeshan A."/>
            <person name="Augustine A."/>
        </authorList>
    </citation>
    <scope>NUCLEOTIDE SEQUENCE</scope>
    <source>
        <tissue evidence="1">Leaf</tissue>
    </source>
</reference>
<organism evidence="1">
    <name type="scientific">Rhizophora mucronata</name>
    <name type="common">Asiatic mangrove</name>
    <dbReference type="NCBI Taxonomy" id="61149"/>
    <lineage>
        <taxon>Eukaryota</taxon>
        <taxon>Viridiplantae</taxon>
        <taxon>Streptophyta</taxon>
        <taxon>Embryophyta</taxon>
        <taxon>Tracheophyta</taxon>
        <taxon>Spermatophyta</taxon>
        <taxon>Magnoliopsida</taxon>
        <taxon>eudicotyledons</taxon>
        <taxon>Gunneridae</taxon>
        <taxon>Pentapetalae</taxon>
        <taxon>rosids</taxon>
        <taxon>fabids</taxon>
        <taxon>Malpighiales</taxon>
        <taxon>Rhizophoraceae</taxon>
        <taxon>Rhizophora</taxon>
    </lineage>
</organism>